<dbReference type="Proteomes" id="UP000789901">
    <property type="component" value="Unassembled WGS sequence"/>
</dbReference>
<protein>
    <submittedName>
        <fullName evidence="1">27694_t:CDS:1</fullName>
    </submittedName>
</protein>
<accession>A0ABN7VBY9</accession>
<organism evidence="1 2">
    <name type="scientific">Gigaspora margarita</name>
    <dbReference type="NCBI Taxonomy" id="4874"/>
    <lineage>
        <taxon>Eukaryota</taxon>
        <taxon>Fungi</taxon>
        <taxon>Fungi incertae sedis</taxon>
        <taxon>Mucoromycota</taxon>
        <taxon>Glomeromycotina</taxon>
        <taxon>Glomeromycetes</taxon>
        <taxon>Diversisporales</taxon>
        <taxon>Gigasporaceae</taxon>
        <taxon>Gigaspora</taxon>
    </lineage>
</organism>
<feature type="non-terminal residue" evidence="1">
    <location>
        <position position="1"/>
    </location>
</feature>
<evidence type="ECO:0000313" key="2">
    <source>
        <dbReference type="Proteomes" id="UP000789901"/>
    </source>
</evidence>
<name>A0ABN7VBY9_GIGMA</name>
<proteinExistence type="predicted"/>
<comment type="caution">
    <text evidence="1">The sequence shown here is derived from an EMBL/GenBank/DDBJ whole genome shotgun (WGS) entry which is preliminary data.</text>
</comment>
<sequence>KLLEIENITYLTRLLEIENEPEEIDKEEHVIDKMMNRQESYEKIEPSNSLQ</sequence>
<dbReference type="EMBL" id="CAJVQB010012473">
    <property type="protein sequence ID" value="CAG8755732.1"/>
    <property type="molecule type" value="Genomic_DNA"/>
</dbReference>
<evidence type="ECO:0000313" key="1">
    <source>
        <dbReference type="EMBL" id="CAG8755732.1"/>
    </source>
</evidence>
<reference evidence="1 2" key="1">
    <citation type="submission" date="2021-06" db="EMBL/GenBank/DDBJ databases">
        <authorList>
            <person name="Kallberg Y."/>
            <person name="Tangrot J."/>
            <person name="Rosling A."/>
        </authorList>
    </citation>
    <scope>NUCLEOTIDE SEQUENCE [LARGE SCALE GENOMIC DNA]</scope>
    <source>
        <strain evidence="1 2">120-4 pot B 10/14</strain>
    </source>
</reference>
<keyword evidence="2" id="KW-1185">Reference proteome</keyword>
<gene>
    <name evidence="1" type="ORF">GMARGA_LOCUS16884</name>
</gene>